<accession>A0A855XA48</accession>
<proteinExistence type="predicted"/>
<gene>
    <name evidence="3" type="ORF">C3F09_04195</name>
</gene>
<comment type="caution">
    <text evidence="3">The sequence shown here is derived from an EMBL/GenBank/DDBJ whole genome shotgun (WGS) entry which is preliminary data.</text>
</comment>
<feature type="region of interest" description="Disordered" evidence="1">
    <location>
        <begin position="95"/>
        <end position="120"/>
    </location>
</feature>
<feature type="transmembrane region" description="Helical" evidence="2">
    <location>
        <begin position="67"/>
        <end position="86"/>
    </location>
</feature>
<dbReference type="AlphaFoldDB" id="A0A855XA48"/>
<evidence type="ECO:0000256" key="2">
    <source>
        <dbReference type="SAM" id="Phobius"/>
    </source>
</evidence>
<keyword evidence="2" id="KW-1133">Transmembrane helix</keyword>
<dbReference type="EMBL" id="PQAP01000036">
    <property type="protein sequence ID" value="PWB74282.1"/>
    <property type="molecule type" value="Genomic_DNA"/>
</dbReference>
<evidence type="ECO:0000256" key="1">
    <source>
        <dbReference type="SAM" id="MobiDB-lite"/>
    </source>
</evidence>
<protein>
    <submittedName>
        <fullName evidence="3">Uncharacterized protein</fullName>
    </submittedName>
</protein>
<organism evidence="3 4">
    <name type="scientific">candidate division GN15 bacterium</name>
    <dbReference type="NCBI Taxonomy" id="2072418"/>
    <lineage>
        <taxon>Bacteria</taxon>
        <taxon>candidate division GN15</taxon>
    </lineage>
</organism>
<reference evidence="3 4" key="1">
    <citation type="journal article" date="2018" name="ISME J.">
        <title>A methanotrophic archaeon couples anaerobic oxidation of methane to Fe(III) reduction.</title>
        <authorList>
            <person name="Cai C."/>
            <person name="Leu A.O."/>
            <person name="Xie G.J."/>
            <person name="Guo J."/>
            <person name="Feng Y."/>
            <person name="Zhao J.X."/>
            <person name="Tyson G.W."/>
            <person name="Yuan Z."/>
            <person name="Hu S."/>
        </authorList>
    </citation>
    <scope>NUCLEOTIDE SEQUENCE [LARGE SCALE GENOMIC DNA]</scope>
    <source>
        <strain evidence="3">FeB_12</strain>
    </source>
</reference>
<dbReference type="Proteomes" id="UP000250918">
    <property type="component" value="Unassembled WGS sequence"/>
</dbReference>
<keyword evidence="2" id="KW-0472">Membrane</keyword>
<evidence type="ECO:0000313" key="3">
    <source>
        <dbReference type="EMBL" id="PWB74282.1"/>
    </source>
</evidence>
<sequence>MKKNLYLLAGIIALYLGSSLVLQAIYGPSFGFLASEDSWVADQSGGWVRHGNPTSPMPAEPSVNVPIGVRYIPIFLPAALLILFYLTPLSRKIESPPLSQRQSEGETGEPPAENGRPDRQ</sequence>
<evidence type="ECO:0000313" key="4">
    <source>
        <dbReference type="Proteomes" id="UP000250918"/>
    </source>
</evidence>
<keyword evidence="2" id="KW-0812">Transmembrane</keyword>
<name>A0A855XA48_9BACT</name>